<accession>A0A8S0TNF1</accession>
<reference evidence="2 3" key="1">
    <citation type="submission" date="2019-12" db="EMBL/GenBank/DDBJ databases">
        <authorList>
            <person name="Alioto T."/>
            <person name="Alioto T."/>
            <person name="Gomez Garrido J."/>
        </authorList>
    </citation>
    <scope>NUCLEOTIDE SEQUENCE [LARGE SCALE GENOMIC DNA]</scope>
</reference>
<name>A0A8S0TNF1_OLEEU</name>
<keyword evidence="3" id="KW-1185">Reference proteome</keyword>
<protein>
    <submittedName>
        <fullName evidence="2">Uncharacterized protein</fullName>
    </submittedName>
</protein>
<evidence type="ECO:0000256" key="1">
    <source>
        <dbReference type="SAM" id="MobiDB-lite"/>
    </source>
</evidence>
<organism evidence="2 3">
    <name type="scientific">Olea europaea subsp. europaea</name>
    <dbReference type="NCBI Taxonomy" id="158383"/>
    <lineage>
        <taxon>Eukaryota</taxon>
        <taxon>Viridiplantae</taxon>
        <taxon>Streptophyta</taxon>
        <taxon>Embryophyta</taxon>
        <taxon>Tracheophyta</taxon>
        <taxon>Spermatophyta</taxon>
        <taxon>Magnoliopsida</taxon>
        <taxon>eudicotyledons</taxon>
        <taxon>Gunneridae</taxon>
        <taxon>Pentapetalae</taxon>
        <taxon>asterids</taxon>
        <taxon>lamiids</taxon>
        <taxon>Lamiales</taxon>
        <taxon>Oleaceae</taxon>
        <taxon>Oleeae</taxon>
        <taxon>Olea</taxon>
    </lineage>
</organism>
<dbReference type="Proteomes" id="UP000594638">
    <property type="component" value="Unassembled WGS sequence"/>
</dbReference>
<dbReference type="AlphaFoldDB" id="A0A8S0TNF1"/>
<feature type="region of interest" description="Disordered" evidence="1">
    <location>
        <begin position="202"/>
        <end position="221"/>
    </location>
</feature>
<sequence>MAQLLERAQGPARLELGELDPRRWRRRRRPNRKCPKTIISEHLARVHEAGAARPFDGPIVLCTHTGRRLATLPLNNNKKRANIYPEDTPLEGAFLKNERNSRGTLTWWQSSNEQTRSLRVSSSRLPGRSSLTNQLADILQATQTLSISRGPDDLPPRSTVRVQLYEFSLYEFAFERPRGRNSFACLVSSGLVSSRLVATSPAESEIASEPAPHAQPPARVRPRARLRNPRGGLEEISAPTYAGVSLTTRTKLCKAPTIPHAGHSRPVALFQSLKGQAARAISTGRPTCLALVPGAKIGLASAVSRCLAQIANNCLNDKPRRAIPGNCQVVARGSPAAALCPRGHQPGEPRATCQD</sequence>
<evidence type="ECO:0000313" key="3">
    <source>
        <dbReference type="Proteomes" id="UP000594638"/>
    </source>
</evidence>
<evidence type="ECO:0000313" key="2">
    <source>
        <dbReference type="EMBL" id="CAA3006376.1"/>
    </source>
</evidence>
<gene>
    <name evidence="2" type="ORF">OLEA9_A017267</name>
</gene>
<dbReference type="EMBL" id="CACTIH010007260">
    <property type="protein sequence ID" value="CAA3006376.1"/>
    <property type="molecule type" value="Genomic_DNA"/>
</dbReference>
<dbReference type="Gramene" id="OE9A017267T1">
    <property type="protein sequence ID" value="OE9A017267C1"/>
    <property type="gene ID" value="OE9A017267"/>
</dbReference>
<proteinExistence type="predicted"/>
<comment type="caution">
    <text evidence="2">The sequence shown here is derived from an EMBL/GenBank/DDBJ whole genome shotgun (WGS) entry which is preliminary data.</text>
</comment>